<dbReference type="EMBL" id="CP067420">
    <property type="protein sequence ID" value="QQP87618.1"/>
    <property type="molecule type" value="Genomic_DNA"/>
</dbReference>
<evidence type="ECO:0000313" key="3">
    <source>
        <dbReference type="Proteomes" id="UP000595197"/>
    </source>
</evidence>
<evidence type="ECO:0000256" key="1">
    <source>
        <dbReference type="SAM" id="MobiDB-lite"/>
    </source>
</evidence>
<organism evidence="2 3">
    <name type="scientific">Skermanella cutis</name>
    <dbReference type="NCBI Taxonomy" id="2775420"/>
    <lineage>
        <taxon>Bacteria</taxon>
        <taxon>Pseudomonadati</taxon>
        <taxon>Pseudomonadota</taxon>
        <taxon>Alphaproteobacteria</taxon>
        <taxon>Rhodospirillales</taxon>
        <taxon>Azospirillaceae</taxon>
        <taxon>Skermanella</taxon>
    </lineage>
</organism>
<dbReference type="Proteomes" id="UP000595197">
    <property type="component" value="Chromosome"/>
</dbReference>
<protein>
    <recommendedName>
        <fullName evidence="4">DUF3035 domain-containing protein</fullName>
    </recommendedName>
</protein>
<feature type="region of interest" description="Disordered" evidence="1">
    <location>
        <begin position="104"/>
        <end position="150"/>
    </location>
</feature>
<accession>A0ABX7B0C4</accession>
<proteinExistence type="predicted"/>
<feature type="region of interest" description="Disordered" evidence="1">
    <location>
        <begin position="65"/>
        <end position="85"/>
    </location>
</feature>
<sequence length="150" mass="15510">MTGPIPNQHQHSRPRRPAAWRLMAAAALLAGTAGCANSPVLDLLGGGAGLPPEGAEQGLIRRATDEDKTWPNLASVPPRPTAFSKPAERQALLDRLKVERGEDLASGADLEARAPVAPARQAPPTLPQMGGDVPPPVSAIQIPQAPPAAP</sequence>
<feature type="compositionally biased region" description="Low complexity" evidence="1">
    <location>
        <begin position="113"/>
        <end position="123"/>
    </location>
</feature>
<evidence type="ECO:0000313" key="2">
    <source>
        <dbReference type="EMBL" id="QQP87618.1"/>
    </source>
</evidence>
<name>A0ABX7B0C4_9PROT</name>
<keyword evidence="3" id="KW-1185">Reference proteome</keyword>
<gene>
    <name evidence="2" type="ORF">IGS68_16090</name>
</gene>
<reference evidence="2" key="1">
    <citation type="submission" date="2021-02" db="EMBL/GenBank/DDBJ databases">
        <title>Skermanella TT6 skin isolate.</title>
        <authorList>
            <person name="Lee K."/>
            <person name="Ganzorig M."/>
        </authorList>
    </citation>
    <scope>NUCLEOTIDE SEQUENCE</scope>
    <source>
        <strain evidence="2">TT6</strain>
    </source>
</reference>
<evidence type="ECO:0008006" key="4">
    <source>
        <dbReference type="Google" id="ProtNLM"/>
    </source>
</evidence>
<dbReference type="RefSeq" id="WP_201071087.1">
    <property type="nucleotide sequence ID" value="NZ_CP067420.1"/>
</dbReference>